<evidence type="ECO:0000313" key="6">
    <source>
        <dbReference type="EMBL" id="RPA80795.1"/>
    </source>
</evidence>
<feature type="compositionally biased region" description="Low complexity" evidence="2">
    <location>
        <begin position="124"/>
        <end position="146"/>
    </location>
</feature>
<feature type="transmembrane region" description="Helical" evidence="3">
    <location>
        <begin position="170"/>
        <end position="192"/>
    </location>
</feature>
<reference evidence="6 7" key="1">
    <citation type="journal article" date="2018" name="Nat. Ecol. Evol.">
        <title>Pezizomycetes genomes reveal the molecular basis of ectomycorrhizal truffle lifestyle.</title>
        <authorList>
            <person name="Murat C."/>
            <person name="Payen T."/>
            <person name="Noel B."/>
            <person name="Kuo A."/>
            <person name="Morin E."/>
            <person name="Chen J."/>
            <person name="Kohler A."/>
            <person name="Krizsan K."/>
            <person name="Balestrini R."/>
            <person name="Da Silva C."/>
            <person name="Montanini B."/>
            <person name="Hainaut M."/>
            <person name="Levati E."/>
            <person name="Barry K.W."/>
            <person name="Belfiori B."/>
            <person name="Cichocki N."/>
            <person name="Clum A."/>
            <person name="Dockter R.B."/>
            <person name="Fauchery L."/>
            <person name="Guy J."/>
            <person name="Iotti M."/>
            <person name="Le Tacon F."/>
            <person name="Lindquist E.A."/>
            <person name="Lipzen A."/>
            <person name="Malagnac F."/>
            <person name="Mello A."/>
            <person name="Molinier V."/>
            <person name="Miyauchi S."/>
            <person name="Poulain J."/>
            <person name="Riccioni C."/>
            <person name="Rubini A."/>
            <person name="Sitrit Y."/>
            <person name="Splivallo R."/>
            <person name="Traeger S."/>
            <person name="Wang M."/>
            <person name="Zifcakova L."/>
            <person name="Wipf D."/>
            <person name="Zambonelli A."/>
            <person name="Paolocci F."/>
            <person name="Nowrousian M."/>
            <person name="Ottonello S."/>
            <person name="Baldrian P."/>
            <person name="Spatafora J.W."/>
            <person name="Henrissat B."/>
            <person name="Nagy L.G."/>
            <person name="Aury J.M."/>
            <person name="Wincker P."/>
            <person name="Grigoriev I.V."/>
            <person name="Bonfante P."/>
            <person name="Martin F.M."/>
        </authorList>
    </citation>
    <scope>NUCLEOTIDE SEQUENCE [LARGE SCALE GENOMIC DNA]</scope>
    <source>
        <strain evidence="6 7">RN42</strain>
    </source>
</reference>
<evidence type="ECO:0000256" key="4">
    <source>
        <dbReference type="SAM" id="SignalP"/>
    </source>
</evidence>
<keyword evidence="3" id="KW-0812">Transmembrane</keyword>
<dbReference type="PROSITE" id="PS51212">
    <property type="entry name" value="WSC"/>
    <property type="match status" value="1"/>
</dbReference>
<organism evidence="6 7">
    <name type="scientific">Ascobolus immersus RN42</name>
    <dbReference type="NCBI Taxonomy" id="1160509"/>
    <lineage>
        <taxon>Eukaryota</taxon>
        <taxon>Fungi</taxon>
        <taxon>Dikarya</taxon>
        <taxon>Ascomycota</taxon>
        <taxon>Pezizomycotina</taxon>
        <taxon>Pezizomycetes</taxon>
        <taxon>Pezizales</taxon>
        <taxon>Ascobolaceae</taxon>
        <taxon>Ascobolus</taxon>
    </lineage>
</organism>
<keyword evidence="4" id="KW-0732">Signal</keyword>
<name>A0A3N4I3V3_ASCIM</name>
<gene>
    <name evidence="6" type="ORF">BJ508DRAFT_307225</name>
</gene>
<feature type="signal peptide" evidence="4">
    <location>
        <begin position="1"/>
        <end position="20"/>
    </location>
</feature>
<keyword evidence="3" id="KW-1133">Transmembrane helix</keyword>
<evidence type="ECO:0000313" key="7">
    <source>
        <dbReference type="Proteomes" id="UP000275078"/>
    </source>
</evidence>
<dbReference type="Pfam" id="PF00746">
    <property type="entry name" value="Gram_pos_anchor"/>
    <property type="match status" value="1"/>
</dbReference>
<keyword evidence="7" id="KW-1185">Reference proteome</keyword>
<evidence type="ECO:0000256" key="3">
    <source>
        <dbReference type="SAM" id="Phobius"/>
    </source>
</evidence>
<feature type="region of interest" description="Disordered" evidence="2">
    <location>
        <begin position="118"/>
        <end position="167"/>
    </location>
</feature>
<dbReference type="EMBL" id="ML119685">
    <property type="protein sequence ID" value="RPA80795.1"/>
    <property type="molecule type" value="Genomic_DNA"/>
</dbReference>
<keyword evidence="3" id="KW-0472">Membrane</keyword>
<evidence type="ECO:0000259" key="5">
    <source>
        <dbReference type="PROSITE" id="PS51212"/>
    </source>
</evidence>
<feature type="chain" id="PRO_5017981068" description="WSC domain-containing protein" evidence="4">
    <location>
        <begin position="21"/>
        <end position="254"/>
    </location>
</feature>
<keyword evidence="1" id="KW-0964">Secreted</keyword>
<dbReference type="InterPro" id="IPR002889">
    <property type="entry name" value="WSC_carb-bd"/>
</dbReference>
<evidence type="ECO:0000256" key="1">
    <source>
        <dbReference type="ARBA" id="ARBA00022525"/>
    </source>
</evidence>
<evidence type="ECO:0000256" key="2">
    <source>
        <dbReference type="SAM" id="MobiDB-lite"/>
    </source>
</evidence>
<dbReference type="Pfam" id="PF01822">
    <property type="entry name" value="WSC"/>
    <property type="match status" value="1"/>
</dbReference>
<dbReference type="Proteomes" id="UP000275078">
    <property type="component" value="Unassembled WGS sequence"/>
</dbReference>
<sequence>MKLLSTITATVILAAINVSALVQTDLGCYKFDDTEYEKSGPTPDNNSSGECMKYCENLKGTFSVAAMVQATCYCGNYAPVNKVDNKKCDSPCPGYGLQTCGSILGEYINVWQTGYGQIKRRPPKSSSSSTSAQPTSTSSSGSPSESPTEKPVETEKPEEKKSSGVSKAGAAAGAVVGVLALAAMIGGGILFYKRRKQQKVEEEYRRTLAVQSFGKKPEADHRLEPVMLQRRASDGSIADNEDYSRRILKVGFYT</sequence>
<feature type="domain" description="WSC" evidence="5">
    <location>
        <begin position="22"/>
        <end position="114"/>
    </location>
</feature>
<feature type="compositionally biased region" description="Basic and acidic residues" evidence="2">
    <location>
        <begin position="147"/>
        <end position="162"/>
    </location>
</feature>
<accession>A0A3N4I3V3</accession>
<dbReference type="OrthoDB" id="2019572at2759"/>
<dbReference type="STRING" id="1160509.A0A3N4I3V3"/>
<protein>
    <recommendedName>
        <fullName evidence="5">WSC domain-containing protein</fullName>
    </recommendedName>
</protein>
<dbReference type="InterPro" id="IPR019931">
    <property type="entry name" value="LPXTG_anchor"/>
</dbReference>
<proteinExistence type="predicted"/>
<dbReference type="AlphaFoldDB" id="A0A3N4I3V3"/>